<dbReference type="AlphaFoldDB" id="A0A1S6HQ47"/>
<keyword evidence="2" id="KW-1185">Reference proteome</keyword>
<gene>
    <name evidence="1" type="ORF">Sps_02503</name>
</gene>
<dbReference type="RefSeq" id="WP_077752797.1">
    <property type="nucleotide sequence ID" value="NZ_CP014782.1"/>
</dbReference>
<evidence type="ECO:0000313" key="1">
    <source>
        <dbReference type="EMBL" id="AQS37657.1"/>
    </source>
</evidence>
<protein>
    <submittedName>
        <fullName evidence="1">Uncharacterized protein</fullName>
    </submittedName>
</protein>
<evidence type="ECO:0000313" key="2">
    <source>
        <dbReference type="Proteomes" id="UP000189545"/>
    </source>
</evidence>
<organism evidence="1 2">
    <name type="scientific">Shewanella psychrophila</name>
    <dbReference type="NCBI Taxonomy" id="225848"/>
    <lineage>
        <taxon>Bacteria</taxon>
        <taxon>Pseudomonadati</taxon>
        <taxon>Pseudomonadota</taxon>
        <taxon>Gammaproteobacteria</taxon>
        <taxon>Alteromonadales</taxon>
        <taxon>Shewanellaceae</taxon>
        <taxon>Shewanella</taxon>
    </lineage>
</organism>
<proteinExistence type="predicted"/>
<dbReference type="Proteomes" id="UP000189545">
    <property type="component" value="Chromosome"/>
</dbReference>
<dbReference type="OrthoDB" id="6454932at2"/>
<sequence>MATNNRSSRIAHCHLQGQSLDPYQLLKAKSERLSWNRLSDVEIYVDKQAVIDWFSMLRDYSEATVKAIVVEGILDSQFHKITFILTLVQSADFEAVTSKDAYQQLYDFVCRTPAGVQDWIDDVDFQMSRDVLALLSRNR</sequence>
<accession>A0A1S6HQ47</accession>
<dbReference type="KEGG" id="spsw:Sps_02503"/>
<dbReference type="EMBL" id="CP014782">
    <property type="protein sequence ID" value="AQS37657.1"/>
    <property type="molecule type" value="Genomic_DNA"/>
</dbReference>
<dbReference type="STRING" id="225848.Sps_02503"/>
<reference evidence="1 2" key="1">
    <citation type="submission" date="2016-03" db="EMBL/GenBank/DDBJ databases">
        <title>Complete genome sequence of Shewanella psychrophila WP2, a deep sea bacterium isolated from west Pacific sediment.</title>
        <authorList>
            <person name="Xu G."/>
            <person name="Jian H."/>
        </authorList>
    </citation>
    <scope>NUCLEOTIDE SEQUENCE [LARGE SCALE GENOMIC DNA]</scope>
    <source>
        <strain evidence="1 2">WP2</strain>
    </source>
</reference>
<name>A0A1S6HQ47_9GAMM</name>